<accession>A0A2U1AJS9</accession>
<evidence type="ECO:0000313" key="2">
    <source>
        <dbReference type="Proteomes" id="UP000245959"/>
    </source>
</evidence>
<sequence length="308" mass="36228">MFRIAYCICFFTGVLLLGDDILNSRLQEELDRKFEQLEREEQVFRQKKTSLCEILKTRWLSSEFRDGVEKEYFPPFEQAVAILLTPGVLEVPDSFQQISLIAPAYYEFYTYNHNRIPLDASQAFSCLLTQNYKELETFQNAPLRPELLDLLLGSAAVGSNLPAFQRLWEKSFQQAPQKTIFLTFWFSYSLDNLGRLEFWNNFFSQLQQRPDIILSLDERLMVQLLIKICNLNLRTKPFQAKAFILNIENNKIFSYLYYELRGFDLLIHKDDNITSVSVRRSRKQDNLPLQVFLNGNKINIKLVKNNTK</sequence>
<name>A0A2U1AJS9_9BACT</name>
<dbReference type="GeneID" id="78297478"/>
<proteinExistence type="predicted"/>
<dbReference type="AlphaFoldDB" id="A0A2U1AJS9"/>
<protein>
    <submittedName>
        <fullName evidence="1">Uncharacterized protein</fullName>
    </submittedName>
</protein>
<evidence type="ECO:0000313" key="1">
    <source>
        <dbReference type="EMBL" id="PVY36571.1"/>
    </source>
</evidence>
<reference evidence="1 2" key="1">
    <citation type="submission" date="2018-04" db="EMBL/GenBank/DDBJ databases">
        <title>Genomic Encyclopedia of Type Strains, Phase IV (KMG-IV): sequencing the most valuable type-strain genomes for metagenomic binning, comparative biology and taxonomic classification.</title>
        <authorList>
            <person name="Goeker M."/>
        </authorList>
    </citation>
    <scope>NUCLEOTIDE SEQUENCE [LARGE SCALE GENOMIC DNA]</scope>
    <source>
        <strain evidence="1 2">DSM 14823</strain>
    </source>
</reference>
<dbReference type="EMBL" id="QEKH01000035">
    <property type="protein sequence ID" value="PVY36571.1"/>
    <property type="molecule type" value="Genomic_DNA"/>
</dbReference>
<comment type="caution">
    <text evidence="1">The sequence shown here is derived from an EMBL/GenBank/DDBJ whole genome shotgun (WGS) entry which is preliminary data.</text>
</comment>
<gene>
    <name evidence="1" type="ORF">C8D82_13537</name>
</gene>
<keyword evidence="2" id="KW-1185">Reference proteome</keyword>
<organism evidence="1 2">
    <name type="scientific">Victivallis vadensis</name>
    <dbReference type="NCBI Taxonomy" id="172901"/>
    <lineage>
        <taxon>Bacteria</taxon>
        <taxon>Pseudomonadati</taxon>
        <taxon>Lentisphaerota</taxon>
        <taxon>Lentisphaeria</taxon>
        <taxon>Victivallales</taxon>
        <taxon>Victivallaceae</taxon>
        <taxon>Victivallis</taxon>
    </lineage>
</organism>
<dbReference type="Proteomes" id="UP000245959">
    <property type="component" value="Unassembled WGS sequence"/>
</dbReference>
<dbReference type="RefSeq" id="WP_133245263.1">
    <property type="nucleotide sequence ID" value="NZ_CABMMC010000116.1"/>
</dbReference>